<evidence type="ECO:0000256" key="2">
    <source>
        <dbReference type="SAM" id="MobiDB-lite"/>
    </source>
</evidence>
<evidence type="ECO:0000313" key="3">
    <source>
        <dbReference type="EMBL" id="OBZ87286.1"/>
    </source>
</evidence>
<dbReference type="Proteomes" id="UP000093000">
    <property type="component" value="Unassembled WGS sequence"/>
</dbReference>
<dbReference type="OrthoDB" id="2302020at2759"/>
<feature type="region of interest" description="Disordered" evidence="2">
    <location>
        <begin position="1"/>
        <end position="63"/>
    </location>
</feature>
<feature type="coiled-coil region" evidence="1">
    <location>
        <begin position="405"/>
        <end position="446"/>
    </location>
</feature>
<reference evidence="3 4" key="1">
    <citation type="submission" date="2016-03" db="EMBL/GenBank/DDBJ databases">
        <title>Choanephora cucurbitarum.</title>
        <authorList>
            <person name="Min B."/>
            <person name="Park H."/>
            <person name="Park J.-H."/>
            <person name="Shin H.-D."/>
            <person name="Choi I.-G."/>
        </authorList>
    </citation>
    <scope>NUCLEOTIDE SEQUENCE [LARGE SCALE GENOMIC DNA]</scope>
    <source>
        <strain evidence="3 4">KUS-F28377</strain>
    </source>
</reference>
<gene>
    <name evidence="3" type="ORF">A0J61_04666</name>
</gene>
<keyword evidence="1" id="KW-0175">Coiled coil</keyword>
<organism evidence="3 4">
    <name type="scientific">Choanephora cucurbitarum</name>
    <dbReference type="NCBI Taxonomy" id="101091"/>
    <lineage>
        <taxon>Eukaryota</taxon>
        <taxon>Fungi</taxon>
        <taxon>Fungi incertae sedis</taxon>
        <taxon>Mucoromycota</taxon>
        <taxon>Mucoromycotina</taxon>
        <taxon>Mucoromycetes</taxon>
        <taxon>Mucorales</taxon>
        <taxon>Mucorineae</taxon>
        <taxon>Choanephoraceae</taxon>
        <taxon>Choanephoroideae</taxon>
        <taxon>Choanephora</taxon>
    </lineage>
</organism>
<dbReference type="InParanoid" id="A0A1C7NFG4"/>
<accession>A0A1C7NFG4</accession>
<keyword evidence="4" id="KW-1185">Reference proteome</keyword>
<feature type="compositionally biased region" description="Basic and acidic residues" evidence="2">
    <location>
        <begin position="1"/>
        <end position="23"/>
    </location>
</feature>
<feature type="compositionally biased region" description="Low complexity" evidence="2">
    <location>
        <begin position="237"/>
        <end position="253"/>
    </location>
</feature>
<proteinExistence type="predicted"/>
<feature type="region of interest" description="Disordered" evidence="2">
    <location>
        <begin position="237"/>
        <end position="266"/>
    </location>
</feature>
<dbReference type="EMBL" id="LUGH01000233">
    <property type="protein sequence ID" value="OBZ87286.1"/>
    <property type="molecule type" value="Genomic_DNA"/>
</dbReference>
<evidence type="ECO:0000313" key="4">
    <source>
        <dbReference type="Proteomes" id="UP000093000"/>
    </source>
</evidence>
<comment type="caution">
    <text evidence="3">The sequence shown here is derived from an EMBL/GenBank/DDBJ whole genome shotgun (WGS) entry which is preliminary data.</text>
</comment>
<sequence>MKEPSQSHFLSDRHNRRLNDRRKPGVTFSVDRVPSFEPVFDASHAIETEEETTEPVNQIDDQPEPSASYIAEANWTARLHEMRHGTEFVSRHPIPDFRPRLVQPSPSLPRKRPLEEYMEIDPPEQEPVHLPIASPSRLSSARQRSASISSLLSAKSAPPEIPSAILSRRSPSVIRQESASVVVVRSTTGSVKSLPDLTHTKTAIRLDERLLRRLSVASVSTASPSNSVAPSITISIPAPDSPIISSRPDSPMIASPSPTSSSKKVMLAEEEAKSVVSLDEKMSMQDNTMFQFDDDDGQMDLDNEMIVQDVPSEPIEETDSFQALVEQLRRQTQKSKVLFNNRANMAALHIHGLRHIAEEVVMTQGERVRDPFVRSLIADYFTTFKDELLKHQKHYSKYEKVAIYHSRARNVYNKQEKRMMELKRQERMLQTEIENEQRQLEKTKANTNVTIVFFFND</sequence>
<protein>
    <submittedName>
        <fullName evidence="3">Uncharacterized protein</fullName>
    </submittedName>
</protein>
<evidence type="ECO:0000256" key="1">
    <source>
        <dbReference type="SAM" id="Coils"/>
    </source>
</evidence>
<dbReference type="AlphaFoldDB" id="A0A1C7NFG4"/>
<name>A0A1C7NFG4_9FUNG</name>